<dbReference type="Gene3D" id="3.10.450.540">
    <property type="match status" value="2"/>
</dbReference>
<dbReference type="Pfam" id="PF12642">
    <property type="entry name" value="TpcC"/>
    <property type="match status" value="1"/>
</dbReference>
<name>A0ABR8QVT1_9BACI</name>
<evidence type="ECO:0000256" key="1">
    <source>
        <dbReference type="SAM" id="MobiDB-lite"/>
    </source>
</evidence>
<evidence type="ECO:0000313" key="4">
    <source>
        <dbReference type="Proteomes" id="UP000657931"/>
    </source>
</evidence>
<reference evidence="3 4" key="1">
    <citation type="submission" date="2020-08" db="EMBL/GenBank/DDBJ databases">
        <title>A Genomic Blueprint of the Chicken Gut Microbiome.</title>
        <authorList>
            <person name="Gilroy R."/>
            <person name="Ravi A."/>
            <person name="Getino M."/>
            <person name="Pursley I."/>
            <person name="Horton D.L."/>
            <person name="Alikhan N.-F."/>
            <person name="Baker D."/>
            <person name="Gharbi K."/>
            <person name="Hall N."/>
            <person name="Watson M."/>
            <person name="Adriaenssens E.M."/>
            <person name="Foster-Nyarko E."/>
            <person name="Jarju S."/>
            <person name="Secka A."/>
            <person name="Antonio M."/>
            <person name="Oren A."/>
            <person name="Chaudhuri R."/>
            <person name="La Ragione R.M."/>
            <person name="Hildebrand F."/>
            <person name="Pallen M.J."/>
        </authorList>
    </citation>
    <scope>NUCLEOTIDE SEQUENCE [LARGE SCALE GENOMIC DNA]</scope>
    <source>
        <strain evidence="3 4">Sa5YUA1</strain>
    </source>
</reference>
<feature type="region of interest" description="Disordered" evidence="1">
    <location>
        <begin position="182"/>
        <end position="201"/>
    </location>
</feature>
<accession>A0ABR8QVT1</accession>
<dbReference type="RefSeq" id="WP_191817299.1">
    <property type="nucleotide sequence ID" value="NZ_JACSQT010000022.1"/>
</dbReference>
<evidence type="ECO:0000313" key="3">
    <source>
        <dbReference type="EMBL" id="MBD7939645.1"/>
    </source>
</evidence>
<proteinExistence type="predicted"/>
<evidence type="ECO:0000256" key="2">
    <source>
        <dbReference type="SAM" id="Phobius"/>
    </source>
</evidence>
<organism evidence="3 4">
    <name type="scientific">Cytobacillus stercorigallinarum</name>
    <dbReference type="NCBI Taxonomy" id="2762240"/>
    <lineage>
        <taxon>Bacteria</taxon>
        <taxon>Bacillati</taxon>
        <taxon>Bacillota</taxon>
        <taxon>Bacilli</taxon>
        <taxon>Bacillales</taxon>
        <taxon>Bacillaceae</taxon>
        <taxon>Cytobacillus</taxon>
    </lineage>
</organism>
<dbReference type="Proteomes" id="UP000657931">
    <property type="component" value="Unassembled WGS sequence"/>
</dbReference>
<dbReference type="InterPro" id="IPR035628">
    <property type="entry name" value="TcpC_C"/>
</dbReference>
<keyword evidence="4" id="KW-1185">Reference proteome</keyword>
<dbReference type="CDD" id="cd16428">
    <property type="entry name" value="TcpC_C"/>
    <property type="match status" value="1"/>
</dbReference>
<keyword evidence="2" id="KW-0472">Membrane</keyword>
<sequence>MKVKLSKEEKKALRNQKMAAFKHRISNLRAKDTKEKTKKAYRPPGYTARKAGAVVFWILFGLMLFVVGVNMVQPSSSTSQAAMPTEKEENDSVKPEALQFAENFVKEYFTWGIGDDANNGRQERLSAYLAKGIDEQAGLDVDSLEYSSKLLDSEVRKVEELGENKAYITFLVKQELSKTVEKEVEVPDPKDKKKKIKKKEKETETKQSQKYFVVPVGFEGNYGIYELPKFTFLNEGTQLEVKSETDLKPVSDNGVEQSVKDFLNTFFGSYAVDPIEKLSYVLEDPSVNSGLNGSLEFVEVKDSKVYLGKKDGQYQVNANVIFKDPESQSQFTTEYTLLVEQQGSRFTVMKLNEGN</sequence>
<comment type="caution">
    <text evidence="3">The sequence shown here is derived from an EMBL/GenBank/DDBJ whole genome shotgun (WGS) entry which is preliminary data.</text>
</comment>
<keyword evidence="2" id="KW-0812">Transmembrane</keyword>
<keyword evidence="2" id="KW-1133">Transmembrane helix</keyword>
<feature type="transmembrane region" description="Helical" evidence="2">
    <location>
        <begin position="51"/>
        <end position="72"/>
    </location>
</feature>
<dbReference type="InterPro" id="IPR024735">
    <property type="entry name" value="TcpC"/>
</dbReference>
<dbReference type="EMBL" id="JACSQT010000022">
    <property type="protein sequence ID" value="MBD7939645.1"/>
    <property type="molecule type" value="Genomic_DNA"/>
</dbReference>
<feature type="compositionally biased region" description="Basic and acidic residues" evidence="1">
    <location>
        <begin position="182"/>
        <end position="191"/>
    </location>
</feature>
<protein>
    <submittedName>
        <fullName evidence="3">Conjugal transfer protein</fullName>
    </submittedName>
</protein>
<gene>
    <name evidence="3" type="ORF">H9655_21615</name>
</gene>
<dbReference type="CDD" id="cd16386">
    <property type="entry name" value="TcpC_N"/>
    <property type="match status" value="1"/>
</dbReference>